<protein>
    <submittedName>
        <fullName evidence="8">Multidrug DMT transporter permease</fullName>
    </submittedName>
</protein>
<reference evidence="8 9" key="1">
    <citation type="submission" date="2015-10" db="EMBL/GenBank/DDBJ databases">
        <title>Metagenome-Assembled Genomes uncover a global brackish microbiome.</title>
        <authorList>
            <person name="Hugerth L.W."/>
            <person name="Larsson J."/>
            <person name="Alneberg J."/>
            <person name="Lindh M.V."/>
            <person name="Legrand C."/>
            <person name="Pinhassi J."/>
            <person name="Andersson A.F."/>
        </authorList>
    </citation>
    <scope>NUCLEOTIDE SEQUENCE [LARGE SCALE GENOMIC DNA]</scope>
    <source>
        <strain evidence="8">BACL2 MAG-121001-bin67</strain>
    </source>
</reference>
<dbReference type="InterPro" id="IPR000620">
    <property type="entry name" value="EamA_dom"/>
</dbReference>
<feature type="transmembrane region" description="Helical" evidence="6">
    <location>
        <begin position="66"/>
        <end position="87"/>
    </location>
</feature>
<evidence type="ECO:0000256" key="3">
    <source>
        <dbReference type="ARBA" id="ARBA00022692"/>
    </source>
</evidence>
<dbReference type="AlphaFoldDB" id="A0A0R2NXR5"/>
<feature type="transmembrane region" description="Helical" evidence="6">
    <location>
        <begin position="182"/>
        <end position="201"/>
    </location>
</feature>
<comment type="similarity">
    <text evidence="2">Belongs to the EamA transporter family.</text>
</comment>
<comment type="subcellular location">
    <subcellularLocation>
        <location evidence="1">Membrane</location>
        <topology evidence="1">Multi-pass membrane protein</topology>
    </subcellularLocation>
</comment>
<dbReference type="Pfam" id="PF00892">
    <property type="entry name" value="EamA"/>
    <property type="match status" value="2"/>
</dbReference>
<evidence type="ECO:0000313" key="8">
    <source>
        <dbReference type="EMBL" id="KRO30622.1"/>
    </source>
</evidence>
<evidence type="ECO:0000256" key="2">
    <source>
        <dbReference type="ARBA" id="ARBA00007362"/>
    </source>
</evidence>
<dbReference type="PANTHER" id="PTHR32322:SF9">
    <property type="entry name" value="AMINO-ACID METABOLITE EFFLUX PUMP-RELATED"/>
    <property type="match status" value="1"/>
</dbReference>
<feature type="transmembrane region" description="Helical" evidence="6">
    <location>
        <begin position="93"/>
        <end position="114"/>
    </location>
</feature>
<comment type="caution">
    <text evidence="8">The sequence shown here is derived from an EMBL/GenBank/DDBJ whole genome shotgun (WGS) entry which is preliminary data.</text>
</comment>
<keyword evidence="3 6" id="KW-0812">Transmembrane</keyword>
<evidence type="ECO:0000313" key="9">
    <source>
        <dbReference type="Proteomes" id="UP000053349"/>
    </source>
</evidence>
<feature type="transmembrane region" description="Helical" evidence="6">
    <location>
        <begin position="244"/>
        <end position="262"/>
    </location>
</feature>
<accession>A0A0R2NXR5</accession>
<gene>
    <name evidence="8" type="ORF">ABR64_03080</name>
</gene>
<feature type="transmembrane region" description="Helical" evidence="6">
    <location>
        <begin position="126"/>
        <end position="145"/>
    </location>
</feature>
<keyword evidence="4 6" id="KW-1133">Transmembrane helix</keyword>
<dbReference type="PANTHER" id="PTHR32322">
    <property type="entry name" value="INNER MEMBRANE TRANSPORTER"/>
    <property type="match status" value="1"/>
</dbReference>
<feature type="transmembrane region" description="Helical" evidence="6">
    <location>
        <begin position="7"/>
        <end position="24"/>
    </location>
</feature>
<evidence type="ECO:0000256" key="4">
    <source>
        <dbReference type="ARBA" id="ARBA00022989"/>
    </source>
</evidence>
<evidence type="ECO:0000256" key="1">
    <source>
        <dbReference type="ARBA" id="ARBA00004141"/>
    </source>
</evidence>
<feature type="transmembrane region" description="Helical" evidence="6">
    <location>
        <begin position="30"/>
        <end position="54"/>
    </location>
</feature>
<feature type="domain" description="EamA" evidence="7">
    <location>
        <begin position="7"/>
        <end position="139"/>
    </location>
</feature>
<keyword evidence="5 6" id="KW-0472">Membrane</keyword>
<dbReference type="InterPro" id="IPR037185">
    <property type="entry name" value="EmrE-like"/>
</dbReference>
<feature type="transmembrane region" description="Helical" evidence="6">
    <location>
        <begin position="274"/>
        <end position="293"/>
    </location>
</feature>
<dbReference type="GO" id="GO:0016020">
    <property type="term" value="C:membrane"/>
    <property type="evidence" value="ECO:0007669"/>
    <property type="project" value="UniProtKB-SubCell"/>
</dbReference>
<evidence type="ECO:0000259" key="7">
    <source>
        <dbReference type="Pfam" id="PF00892"/>
    </source>
</evidence>
<dbReference type="Proteomes" id="UP000053349">
    <property type="component" value="Unassembled WGS sequence"/>
</dbReference>
<evidence type="ECO:0000256" key="5">
    <source>
        <dbReference type="ARBA" id="ARBA00023136"/>
    </source>
</evidence>
<sequence>MKKAGWIPAYLALGFVWGCSFLFIEKGLTFLTPSGVAFVRCALGALTLVILLKLKRLHLPKDLRIWFKLWIVSLLLNSIPGVLFATAQQDVTSILAGLINATTPLMTLLVMLAAFKEEKVSFNQKFGLIVGATGILTVFGVWNGLGNNSTTAVLMLLLAVLCYGISYPYTKRTIIPLQLPSEVLATTQLILATLTLLPLYILNGSRDDEIRLVPVLAMLVLGVFGSGFAYIWNFKIIKEAGSTIASTVTYITPIIAIFAGLIFLSEPLTWNEPIGGIVVLIGAAIVQNKLVIFRRK</sequence>
<name>A0A0R2NXR5_9ACTN</name>
<proteinExistence type="inferred from homology"/>
<feature type="transmembrane region" description="Helical" evidence="6">
    <location>
        <begin position="151"/>
        <end position="170"/>
    </location>
</feature>
<dbReference type="EMBL" id="LIAW01000369">
    <property type="protein sequence ID" value="KRO30622.1"/>
    <property type="molecule type" value="Genomic_DNA"/>
</dbReference>
<organism evidence="8 9">
    <name type="scientific">Actinobacteria bacterium BACL2 MAG-121001-bin67</name>
    <dbReference type="NCBI Taxonomy" id="1655572"/>
    <lineage>
        <taxon>Bacteria</taxon>
        <taxon>Bacillati</taxon>
        <taxon>Actinomycetota</taxon>
        <taxon>Actinomycetes</taxon>
        <taxon>Actinomycetes incertae sedis</taxon>
        <taxon>ac1 cluster</taxon>
    </lineage>
</organism>
<feature type="domain" description="EamA" evidence="7">
    <location>
        <begin position="151"/>
        <end position="286"/>
    </location>
</feature>
<feature type="transmembrane region" description="Helical" evidence="6">
    <location>
        <begin position="213"/>
        <end position="232"/>
    </location>
</feature>
<evidence type="ECO:0000256" key="6">
    <source>
        <dbReference type="SAM" id="Phobius"/>
    </source>
</evidence>
<dbReference type="SUPFAM" id="SSF103481">
    <property type="entry name" value="Multidrug resistance efflux transporter EmrE"/>
    <property type="match status" value="2"/>
</dbReference>
<dbReference type="InterPro" id="IPR050638">
    <property type="entry name" value="AA-Vitamin_Transporters"/>
</dbReference>